<organism evidence="3 4">
    <name type="scientific">Brachionus calyciflorus</name>
    <dbReference type="NCBI Taxonomy" id="104777"/>
    <lineage>
        <taxon>Eukaryota</taxon>
        <taxon>Metazoa</taxon>
        <taxon>Spiralia</taxon>
        <taxon>Gnathifera</taxon>
        <taxon>Rotifera</taxon>
        <taxon>Eurotatoria</taxon>
        <taxon>Monogononta</taxon>
        <taxon>Pseudotrocha</taxon>
        <taxon>Ploima</taxon>
        <taxon>Brachionidae</taxon>
        <taxon>Brachionus</taxon>
    </lineage>
</organism>
<dbReference type="AlphaFoldDB" id="A0A813ME42"/>
<evidence type="ECO:0000313" key="3">
    <source>
        <dbReference type="EMBL" id="CAF0721843.1"/>
    </source>
</evidence>
<dbReference type="PANTHER" id="PTHR33820">
    <property type="entry name" value="COILED-COIL DOMAIN-CONTAINING PROTEIN 17"/>
    <property type="match status" value="1"/>
</dbReference>
<reference evidence="3" key="1">
    <citation type="submission" date="2021-02" db="EMBL/GenBank/DDBJ databases">
        <authorList>
            <person name="Nowell W R."/>
        </authorList>
    </citation>
    <scope>NUCLEOTIDE SEQUENCE</scope>
    <source>
        <strain evidence="3">Ploen Becks lab</strain>
    </source>
</reference>
<proteinExistence type="predicted"/>
<feature type="compositionally biased region" description="Polar residues" evidence="2">
    <location>
        <begin position="282"/>
        <end position="302"/>
    </location>
</feature>
<feature type="compositionally biased region" description="Polar residues" evidence="2">
    <location>
        <begin position="95"/>
        <end position="110"/>
    </location>
</feature>
<evidence type="ECO:0000313" key="4">
    <source>
        <dbReference type="Proteomes" id="UP000663879"/>
    </source>
</evidence>
<evidence type="ECO:0000256" key="2">
    <source>
        <dbReference type="SAM" id="MobiDB-lite"/>
    </source>
</evidence>
<feature type="region of interest" description="Disordered" evidence="2">
    <location>
        <begin position="185"/>
        <end position="316"/>
    </location>
</feature>
<feature type="compositionally biased region" description="Polar residues" evidence="2">
    <location>
        <begin position="758"/>
        <end position="772"/>
    </location>
</feature>
<name>A0A813ME42_9BILA</name>
<dbReference type="PANTHER" id="PTHR33820:SF2">
    <property type="entry name" value="COILED-COIL DOMAIN-CONTAINING PROTEIN 17"/>
    <property type="match status" value="1"/>
</dbReference>
<feature type="compositionally biased region" description="Acidic residues" evidence="2">
    <location>
        <begin position="144"/>
        <end position="153"/>
    </location>
</feature>
<feature type="compositionally biased region" description="Low complexity" evidence="2">
    <location>
        <begin position="303"/>
        <end position="316"/>
    </location>
</feature>
<keyword evidence="1" id="KW-0175">Coiled coil</keyword>
<feature type="region of interest" description="Disordered" evidence="2">
    <location>
        <begin position="79"/>
        <end position="153"/>
    </location>
</feature>
<dbReference type="OrthoDB" id="289416at2759"/>
<feature type="compositionally biased region" description="Pro residues" evidence="2">
    <location>
        <begin position="744"/>
        <end position="757"/>
    </location>
</feature>
<feature type="coiled-coil region" evidence="1">
    <location>
        <begin position="467"/>
        <end position="501"/>
    </location>
</feature>
<feature type="compositionally biased region" description="Polar residues" evidence="2">
    <location>
        <begin position="795"/>
        <end position="816"/>
    </location>
</feature>
<evidence type="ECO:0008006" key="5">
    <source>
        <dbReference type="Google" id="ProtNLM"/>
    </source>
</evidence>
<protein>
    <recommendedName>
        <fullName evidence="5">Coiled-coil domain-containing protein 17</fullName>
    </recommendedName>
</protein>
<dbReference type="InterPro" id="IPR038800">
    <property type="entry name" value="CCDC17"/>
</dbReference>
<gene>
    <name evidence="3" type="ORF">OXX778_LOCUS2223</name>
</gene>
<dbReference type="Proteomes" id="UP000663879">
    <property type="component" value="Unassembled WGS sequence"/>
</dbReference>
<feature type="compositionally biased region" description="Low complexity" evidence="2">
    <location>
        <begin position="773"/>
        <end position="794"/>
    </location>
</feature>
<feature type="compositionally biased region" description="Polar residues" evidence="2">
    <location>
        <begin position="221"/>
        <end position="248"/>
    </location>
</feature>
<accession>A0A813ME42</accession>
<sequence>MEADENEPYKTPTPRNEEEIENQNNILLNNEKCDQCGMMFTSSDSLRIHKEKFCIGLSDSGVNRTNSPPIQSKYIQKINGQNDDDENGSTDPGIYQSNSPPIQSKYIQKITNRKDDDDDVTEPGLFQSNSPPIQSKFKDQKDDENIDFNDDLNDELDLEKSIRNEGLDEEYQNYEELDPIITNRSNKNISLKNPSISNQQLTSRSKINSRPNENREDFGSLSPQNKNLSIYSNLKNNRTPAESLNNLSRIDPKEKLTSRSKLNSPPNENLENNDDFGDLTPHNKNLSVYSNTKDFRTPSENFNNSISNKQQSNSVNNSKISVKTESAIDEVKKFKSKKLVEQSLQDLEDTLVRDTIRDKKLVNKLNKSQQIASSLDRKQENIKIPDDDPYKRLLKEYGDLKKKEKDILKEVYEFNPDFKTYSMTNFEKDSDFLKHDFLSLFDTFDDIDLELLDSLSLSNFGYKPKMNEETRISLKRIQEKTEQLERERRDIQLKLEALKNNTSYPLPLRSNPSVNRLLSELKDQQTLNEAALTLLRDRIVSGNSVSNPFPVRSGLLPPLYNSPTKVTSNPYLLNGLNDTDLGLEEIRNMRLNYLQSGGHDSNILNRFTEMEYNARFPNRTSVRPGNAQIQFSSGFNADPLIEDDVFINQNNKFKPTLTRSQVQLDLKPFDDIGADNFPLVSEILAKDVAFNPNAAELENRIQKIDVENKRIQAELELLQNKLAYASPAYVDQSKRFQNINLPPIQQPILPPPPPPPQTNQFYNAFQSNSPGFNGNPYNQNYQNNRNAFNNQDQYQTQRGQNQQSTRAPSNFRQEPPVQNQNLIKLKDLPPAPYDPNGGFVLFIDFVTNIDPNYASARVITCLHHPKSGLGEPSVLPIVNTETFYEKNYQNTVALISTKQPVPRCPPQQALTILIELQMSLKNNNQTRLKSCAWTKIPLFDSKNRLLSGRWKCVLKNLPIKSETILNNLEALPDYGDTELFYRLVNLRDSDEQTNAPISPAYADQYVTTAQY</sequence>
<evidence type="ECO:0000256" key="1">
    <source>
        <dbReference type="SAM" id="Coils"/>
    </source>
</evidence>
<keyword evidence="4" id="KW-1185">Reference proteome</keyword>
<feature type="coiled-coil region" evidence="1">
    <location>
        <begin position="694"/>
        <end position="721"/>
    </location>
</feature>
<comment type="caution">
    <text evidence="3">The sequence shown here is derived from an EMBL/GenBank/DDBJ whole genome shotgun (WGS) entry which is preliminary data.</text>
</comment>
<feature type="compositionally biased region" description="Polar residues" evidence="2">
    <location>
        <begin position="185"/>
        <end position="211"/>
    </location>
</feature>
<feature type="region of interest" description="Disordered" evidence="2">
    <location>
        <begin position="1"/>
        <end position="20"/>
    </location>
</feature>
<feature type="region of interest" description="Disordered" evidence="2">
    <location>
        <begin position="742"/>
        <end position="816"/>
    </location>
</feature>
<dbReference type="EMBL" id="CAJNOC010000166">
    <property type="protein sequence ID" value="CAF0721843.1"/>
    <property type="molecule type" value="Genomic_DNA"/>
</dbReference>